<evidence type="ECO:0000313" key="2">
    <source>
        <dbReference type="Proteomes" id="UP000199137"/>
    </source>
</evidence>
<name>A0A1I5IZM0_9PSEU</name>
<gene>
    <name evidence="1" type="ORF">SAMN05421854_102815</name>
</gene>
<organism evidence="1 2">
    <name type="scientific">Amycolatopsis rubida</name>
    <dbReference type="NCBI Taxonomy" id="112413"/>
    <lineage>
        <taxon>Bacteria</taxon>
        <taxon>Bacillati</taxon>
        <taxon>Actinomycetota</taxon>
        <taxon>Actinomycetes</taxon>
        <taxon>Pseudonocardiales</taxon>
        <taxon>Pseudonocardiaceae</taxon>
        <taxon>Amycolatopsis</taxon>
    </lineage>
</organism>
<dbReference type="Pfam" id="PF10604">
    <property type="entry name" value="Polyketide_cyc2"/>
    <property type="match status" value="2"/>
</dbReference>
<dbReference type="Proteomes" id="UP000199137">
    <property type="component" value="Unassembled WGS sequence"/>
</dbReference>
<dbReference type="CDD" id="cd08861">
    <property type="entry name" value="OtcD1_ARO-CYC_like"/>
    <property type="match status" value="2"/>
</dbReference>
<dbReference type="RefSeq" id="WP_067576118.1">
    <property type="nucleotide sequence ID" value="NZ_FOWC01000002.1"/>
</dbReference>
<sequence>MAAPLRIYETEHKIDVAAPASAVYALLADVTRWPVYFGPTVHARQLERDGTTERIRLWATANDEPKTWTSRRDLDEDGLRIDFRQEVSQHPVASMTGAWNIQPGGPNSCTVVLEHAFSAVRDLPENVEWVSKAVDRNSEHELENLRGIAEGIAETEELTTVFADSVDIDADAAAVYEFLYRSDLWPERLPHVQRLDLTEETPGLQVMEMDTKTATGAVHTTKSVRVCFDDEHAIAYKQQVLPALMTVHNGLWTIVPQPGGGVRATSEHTVVIKRDAVEKILGEGKTVEDAKAFVRNALGTNSTATLNLAKGWAEERADG</sequence>
<dbReference type="InterPro" id="IPR023393">
    <property type="entry name" value="START-like_dom_sf"/>
</dbReference>
<dbReference type="SUPFAM" id="SSF55961">
    <property type="entry name" value="Bet v1-like"/>
    <property type="match status" value="2"/>
</dbReference>
<reference evidence="1 2" key="1">
    <citation type="submission" date="2016-10" db="EMBL/GenBank/DDBJ databases">
        <authorList>
            <person name="de Groot N.N."/>
        </authorList>
    </citation>
    <scope>NUCLEOTIDE SEQUENCE [LARGE SCALE GENOMIC DNA]</scope>
    <source>
        <strain evidence="1 2">DSM 44637</strain>
    </source>
</reference>
<dbReference type="Gene3D" id="3.30.530.20">
    <property type="match status" value="2"/>
</dbReference>
<dbReference type="STRING" id="112413.SAMN05421854_102815"/>
<proteinExistence type="predicted"/>
<evidence type="ECO:0000313" key="1">
    <source>
        <dbReference type="EMBL" id="SFO65958.1"/>
    </source>
</evidence>
<accession>A0A1I5IZM0</accession>
<dbReference type="AlphaFoldDB" id="A0A1I5IZM0"/>
<dbReference type="InterPro" id="IPR019587">
    <property type="entry name" value="Polyketide_cyclase/dehydratase"/>
</dbReference>
<protein>
    <submittedName>
        <fullName evidence="1">Aromatase</fullName>
    </submittedName>
</protein>
<dbReference type="EMBL" id="FOWC01000002">
    <property type="protein sequence ID" value="SFO65958.1"/>
    <property type="molecule type" value="Genomic_DNA"/>
</dbReference>